<keyword evidence="3" id="KW-1185">Reference proteome</keyword>
<name>A0ABW0ZSB6_9ACTN</name>
<proteinExistence type="predicted"/>
<dbReference type="InterPro" id="IPR028116">
    <property type="entry name" value="Cis-CaaD-like"/>
</dbReference>
<accession>A0ABW0ZSB6</accession>
<comment type="caution">
    <text evidence="2">The sequence shown here is derived from an EMBL/GenBank/DDBJ whole genome shotgun (WGS) entry which is preliminary data.</text>
</comment>
<dbReference type="Pfam" id="PF14832">
    <property type="entry name" value="Tautomerase_3"/>
    <property type="match status" value="1"/>
</dbReference>
<dbReference type="SUPFAM" id="SSF55331">
    <property type="entry name" value="Tautomerase/MIF"/>
    <property type="match status" value="1"/>
</dbReference>
<evidence type="ECO:0000313" key="2">
    <source>
        <dbReference type="EMBL" id="MFC5731485.1"/>
    </source>
</evidence>
<dbReference type="EMBL" id="JBHSNS010000016">
    <property type="protein sequence ID" value="MFC5731485.1"/>
    <property type="molecule type" value="Genomic_DNA"/>
</dbReference>
<feature type="domain" description="Tautomerase cis-CaaD-like" evidence="1">
    <location>
        <begin position="1"/>
        <end position="137"/>
    </location>
</feature>
<dbReference type="Proteomes" id="UP001596072">
    <property type="component" value="Unassembled WGS sequence"/>
</dbReference>
<dbReference type="Gene3D" id="3.30.429.10">
    <property type="entry name" value="Macrophage Migration Inhibitory Factor"/>
    <property type="match status" value="1"/>
</dbReference>
<sequence>MPYWEIFTPENAFTDKDKERISEAITQMYVDWVDLPRFYVVVRFHDMPHNTMYVGGQAKNNFVRVVIDHIARRMDDPEFRKLCMAAIEELLAPFVKDRGHDWEVHIDETPMDLWRTQGITPPAPFSEMEKLWAKENRAVPYHYDTQLPLEEPAPAAL</sequence>
<reference evidence="3" key="1">
    <citation type="journal article" date="2019" name="Int. J. Syst. Evol. Microbiol.">
        <title>The Global Catalogue of Microorganisms (GCM) 10K type strain sequencing project: providing services to taxonomists for standard genome sequencing and annotation.</title>
        <authorList>
            <consortium name="The Broad Institute Genomics Platform"/>
            <consortium name="The Broad Institute Genome Sequencing Center for Infectious Disease"/>
            <person name="Wu L."/>
            <person name="Ma J."/>
        </authorList>
    </citation>
    <scope>NUCLEOTIDE SEQUENCE [LARGE SCALE GENOMIC DNA]</scope>
    <source>
        <strain evidence="3">YIM 94188</strain>
    </source>
</reference>
<organism evidence="2 3">
    <name type="scientific">Nocardioides vastitatis</name>
    <dbReference type="NCBI Taxonomy" id="2568655"/>
    <lineage>
        <taxon>Bacteria</taxon>
        <taxon>Bacillati</taxon>
        <taxon>Actinomycetota</taxon>
        <taxon>Actinomycetes</taxon>
        <taxon>Propionibacteriales</taxon>
        <taxon>Nocardioidaceae</taxon>
        <taxon>Nocardioides</taxon>
    </lineage>
</organism>
<evidence type="ECO:0000313" key="3">
    <source>
        <dbReference type="Proteomes" id="UP001596072"/>
    </source>
</evidence>
<protein>
    <submittedName>
        <fullName evidence="2">Tautomerase family protein</fullName>
    </submittedName>
</protein>
<dbReference type="RefSeq" id="WP_136430828.1">
    <property type="nucleotide sequence ID" value="NZ_JBHSNS010000016.1"/>
</dbReference>
<evidence type="ECO:0000259" key="1">
    <source>
        <dbReference type="Pfam" id="PF14832"/>
    </source>
</evidence>
<dbReference type="InterPro" id="IPR014347">
    <property type="entry name" value="Tautomerase/MIF_sf"/>
</dbReference>
<gene>
    <name evidence="2" type="ORF">ACFPQB_21415</name>
</gene>